<dbReference type="Proteomes" id="UP000215289">
    <property type="component" value="Unassembled WGS sequence"/>
</dbReference>
<name>A0A229YJ69_9EURO</name>
<comment type="catalytic activity">
    <reaction evidence="3">
        <text>a monoacylglycerol + H2O = glycerol + a fatty acid + H(+)</text>
        <dbReference type="Rhea" id="RHEA:15245"/>
        <dbReference type="ChEBI" id="CHEBI:15377"/>
        <dbReference type="ChEBI" id="CHEBI:15378"/>
        <dbReference type="ChEBI" id="CHEBI:17408"/>
        <dbReference type="ChEBI" id="CHEBI:17754"/>
        <dbReference type="ChEBI" id="CHEBI:28868"/>
    </reaction>
</comment>
<protein>
    <recommendedName>
        <fullName evidence="5">Fungal lipase-type domain-containing protein</fullName>
    </recommendedName>
</protein>
<evidence type="ECO:0000313" key="7">
    <source>
        <dbReference type="Proteomes" id="UP000215289"/>
    </source>
</evidence>
<dbReference type="PANTHER" id="PTHR45856">
    <property type="entry name" value="ALPHA/BETA-HYDROLASES SUPERFAMILY PROTEIN"/>
    <property type="match status" value="1"/>
</dbReference>
<keyword evidence="7" id="KW-1185">Reference proteome</keyword>
<evidence type="ECO:0000313" key="6">
    <source>
        <dbReference type="EMBL" id="RLL94486.1"/>
    </source>
</evidence>
<feature type="domain" description="Fungal lipase-type" evidence="5">
    <location>
        <begin position="174"/>
        <end position="323"/>
    </location>
</feature>
<dbReference type="Pfam" id="PF01764">
    <property type="entry name" value="Lipase_3"/>
    <property type="match status" value="1"/>
</dbReference>
<comment type="caution">
    <text evidence="6">The sequence shown here is derived from an EMBL/GenBank/DDBJ whole genome shotgun (WGS) entry which is preliminary data.</text>
</comment>
<reference evidence="6 7" key="1">
    <citation type="submission" date="2018-08" db="EMBL/GenBank/DDBJ databases">
        <title>Draft genome sequences of two Aspergillus turcosus clinical strains isolated from bronchoalveolar lavage fluid: one azole-susceptible and the other azole-resistant.</title>
        <authorList>
            <person name="Parent-Michaud M."/>
            <person name="Dufresne P.J."/>
            <person name="Fournier E."/>
            <person name="Martineau C."/>
            <person name="Moreira S."/>
            <person name="Perkins V."/>
            <person name="De Repentigny L."/>
            <person name="Dufresne S.F."/>
        </authorList>
    </citation>
    <scope>NUCLEOTIDE SEQUENCE [LARGE SCALE GENOMIC DNA]</scope>
    <source>
        <strain evidence="6">HMR AF 1038</strain>
    </source>
</reference>
<dbReference type="InterPro" id="IPR051218">
    <property type="entry name" value="Sec_MonoDiacylglyc_Lipase"/>
</dbReference>
<gene>
    <name evidence="6" type="ORF">CFD26_103997</name>
</gene>
<dbReference type="InterPro" id="IPR029058">
    <property type="entry name" value="AB_hydrolase_fold"/>
</dbReference>
<feature type="region of interest" description="Disordered" evidence="4">
    <location>
        <begin position="1"/>
        <end position="44"/>
    </location>
</feature>
<evidence type="ECO:0000256" key="4">
    <source>
        <dbReference type="SAM" id="MobiDB-lite"/>
    </source>
</evidence>
<dbReference type="Gene3D" id="3.40.50.1820">
    <property type="entry name" value="alpha/beta hydrolase"/>
    <property type="match status" value="1"/>
</dbReference>
<sequence>MKQSFAKKVVSSFIRKKSSRTAAETSAESSASVADVSQSNHSAATSRNLRELSVRLDEYLEQIDLTGGEVDVDVISMSRQIEKIGQYTNGSLPASVKPVPITGHRASLIRIAAWASKEVYSSDAAVMDRIWRPEQISDYQPTQHSAEIDASFRDGTVKATRVHLFSSGVRRLLVVAIRGSTSIRRDWTINFDDIGKETGGNGFINVDETEYKIHGGFLECAKAMVDKVSTAISSILSDAGVNEDQEVQLLFTGHSAGGAVASLLYAHIRSKNPSSLNQLGSRFTLTHCVTFGSPPVTAPALIASHPQSVFHAIINEGDPVPRLDKDYAESLLQLYISPISKADDWKLPPMLLQNAGQVLLLKDGVEGFCAVADDEDLDLIKSVLESTIFGSPRAHKMDMYLWKLRLFQYVHEQKITLVTVGQD</sequence>
<dbReference type="EMBL" id="NIDN02000202">
    <property type="protein sequence ID" value="RLL94486.1"/>
    <property type="molecule type" value="Genomic_DNA"/>
</dbReference>
<comment type="catalytic activity">
    <reaction evidence="2">
        <text>a diacylglycerol + H2O = a monoacylglycerol + a fatty acid + H(+)</text>
        <dbReference type="Rhea" id="RHEA:32731"/>
        <dbReference type="ChEBI" id="CHEBI:15377"/>
        <dbReference type="ChEBI" id="CHEBI:15378"/>
        <dbReference type="ChEBI" id="CHEBI:17408"/>
        <dbReference type="ChEBI" id="CHEBI:18035"/>
        <dbReference type="ChEBI" id="CHEBI:28868"/>
    </reaction>
</comment>
<dbReference type="PANTHER" id="PTHR45856:SF24">
    <property type="entry name" value="FUNGAL LIPASE-LIKE DOMAIN-CONTAINING PROTEIN"/>
    <property type="match status" value="1"/>
</dbReference>
<organism evidence="6 7">
    <name type="scientific">Aspergillus turcosus</name>
    <dbReference type="NCBI Taxonomy" id="1245748"/>
    <lineage>
        <taxon>Eukaryota</taxon>
        <taxon>Fungi</taxon>
        <taxon>Dikarya</taxon>
        <taxon>Ascomycota</taxon>
        <taxon>Pezizomycotina</taxon>
        <taxon>Eurotiomycetes</taxon>
        <taxon>Eurotiomycetidae</taxon>
        <taxon>Eurotiales</taxon>
        <taxon>Aspergillaceae</taxon>
        <taxon>Aspergillus</taxon>
        <taxon>Aspergillus subgen. Fumigati</taxon>
    </lineage>
</organism>
<dbReference type="OrthoDB" id="438440at2759"/>
<evidence type="ECO:0000259" key="5">
    <source>
        <dbReference type="Pfam" id="PF01764"/>
    </source>
</evidence>
<accession>A0A229YJ69</accession>
<comment type="similarity">
    <text evidence="1">Belongs to the AB hydrolase superfamily. Lipase family. Class 3 subfamily.</text>
</comment>
<dbReference type="AlphaFoldDB" id="A0A229YJ69"/>
<dbReference type="CDD" id="cd00519">
    <property type="entry name" value="Lipase_3"/>
    <property type="match status" value="1"/>
</dbReference>
<evidence type="ECO:0000256" key="2">
    <source>
        <dbReference type="ARBA" id="ARBA00047591"/>
    </source>
</evidence>
<dbReference type="SUPFAM" id="SSF53474">
    <property type="entry name" value="alpha/beta-Hydrolases"/>
    <property type="match status" value="1"/>
</dbReference>
<evidence type="ECO:0000256" key="1">
    <source>
        <dbReference type="ARBA" id="ARBA00043996"/>
    </source>
</evidence>
<feature type="compositionally biased region" description="Low complexity" evidence="4">
    <location>
        <begin position="20"/>
        <end position="39"/>
    </location>
</feature>
<evidence type="ECO:0000256" key="3">
    <source>
        <dbReference type="ARBA" id="ARBA00048461"/>
    </source>
</evidence>
<dbReference type="InterPro" id="IPR002921">
    <property type="entry name" value="Fungal_lipase-type"/>
</dbReference>
<proteinExistence type="inferred from homology"/>
<dbReference type="GO" id="GO:0006629">
    <property type="term" value="P:lipid metabolic process"/>
    <property type="evidence" value="ECO:0007669"/>
    <property type="project" value="InterPro"/>
</dbReference>